<feature type="transmembrane region" description="Helical" evidence="5">
    <location>
        <begin position="250"/>
        <end position="273"/>
    </location>
</feature>
<keyword evidence="4 5" id="KW-0472">Membrane</keyword>
<dbReference type="GO" id="GO:0016020">
    <property type="term" value="C:membrane"/>
    <property type="evidence" value="ECO:0007669"/>
    <property type="project" value="UniProtKB-SubCell"/>
</dbReference>
<dbReference type="RefSeq" id="XP_023954336.2">
    <property type="nucleotide sequence ID" value="XM_024098568.2"/>
</dbReference>
<dbReference type="AlphaFoldDB" id="A0A6J1P953"/>
<keyword evidence="7" id="KW-1185">Reference proteome</keyword>
<evidence type="ECO:0000256" key="3">
    <source>
        <dbReference type="ARBA" id="ARBA00022989"/>
    </source>
</evidence>
<evidence type="ECO:0000256" key="1">
    <source>
        <dbReference type="ARBA" id="ARBA00004141"/>
    </source>
</evidence>
<dbReference type="InterPro" id="IPR020846">
    <property type="entry name" value="MFS_dom"/>
</dbReference>
<feature type="transmembrane region" description="Helical" evidence="5">
    <location>
        <begin position="364"/>
        <end position="385"/>
    </location>
</feature>
<feature type="transmembrane region" description="Helical" evidence="5">
    <location>
        <begin position="391"/>
        <end position="413"/>
    </location>
</feature>
<evidence type="ECO:0000313" key="8">
    <source>
        <dbReference type="RefSeq" id="XP_023954336.2"/>
    </source>
</evidence>
<keyword evidence="3 5" id="KW-1133">Transmembrane helix</keyword>
<evidence type="ECO:0000256" key="5">
    <source>
        <dbReference type="SAM" id="Phobius"/>
    </source>
</evidence>
<dbReference type="PROSITE" id="PS50850">
    <property type="entry name" value="MFS"/>
    <property type="match status" value="1"/>
</dbReference>
<dbReference type="Proteomes" id="UP001652582">
    <property type="component" value="Chromosome 13"/>
</dbReference>
<evidence type="ECO:0000259" key="6">
    <source>
        <dbReference type="PROSITE" id="PS50850"/>
    </source>
</evidence>
<feature type="transmembrane region" description="Helical" evidence="5">
    <location>
        <begin position="214"/>
        <end position="238"/>
    </location>
</feature>
<evidence type="ECO:0000256" key="4">
    <source>
        <dbReference type="ARBA" id="ARBA00023136"/>
    </source>
</evidence>
<feature type="transmembrane region" description="Helical" evidence="5">
    <location>
        <begin position="161"/>
        <end position="185"/>
    </location>
</feature>
<dbReference type="GeneID" id="112057952"/>
<dbReference type="Gene3D" id="1.20.1250.20">
    <property type="entry name" value="MFS general substrate transporter like domains"/>
    <property type="match status" value="1"/>
</dbReference>
<sequence>MNISKNQFEIPSSRNDYKNDSSDTNKGITDHTGDCNADDLIFKIVGDFGKWQLGLSIYMALLKLPLAWYQLNIIFMAPPQDFWCAKPQSFRTYTDQEWRDVCAPKMEEHPCLIFDPELLRLEPAVNKMFIPLVPCPKFVYDTSVFRRTITSDWNLVCSKHWYIHLTQCIMMWGVLLGGIIFGILADKYGRKTPLMIAITMQCIMSYGTSVLPSYGLFLICWFILAIASGGIGIISFVLSMEVVGGKWRTIIPIVYQLPFGLGNSVMAVLSYWLRDWRKLEFALASISSFYMLYWILITESPKWLIATAQNEKALEVLRRAAKQNNRETYYEYIKDSFIICKTQVRNDPGFMAFMKSENMRLKTILLSIDWFCTGLAFYTFSQYLGLIGGNIFLTVAISGIISVSGGLFCLYIVTRVGRKTTVWIFQIITAFCFVFILCVRKNAFANDWPRLLFAGLGFAGLSGTVPALYLFSGELFPTIGRNSGVAGVTTFARIAAMTAPAIVSLDGIMPDLPLVLLALMSFSQLALLVPLPETKDKPLPDTLAQAEHFDERLIHTYFFSTFVPYFLTKNVKVDICMLKIFCNKKIQLTSKSQK</sequence>
<evidence type="ECO:0000313" key="7">
    <source>
        <dbReference type="Proteomes" id="UP001652582"/>
    </source>
</evidence>
<dbReference type="InterPro" id="IPR005828">
    <property type="entry name" value="MFS_sugar_transport-like"/>
</dbReference>
<gene>
    <name evidence="8" type="primary">LOC112057952</name>
</gene>
<comment type="subcellular location">
    <subcellularLocation>
        <location evidence="1">Membrane</location>
        <topology evidence="1">Multi-pass membrane protein</topology>
    </subcellularLocation>
</comment>
<reference evidence="8" key="1">
    <citation type="submission" date="2025-08" db="UniProtKB">
        <authorList>
            <consortium name="RefSeq"/>
        </authorList>
    </citation>
    <scope>IDENTIFICATION</scope>
</reference>
<organism evidence="7 8">
    <name type="scientific">Bicyclus anynana</name>
    <name type="common">Squinting bush brown butterfly</name>
    <dbReference type="NCBI Taxonomy" id="110368"/>
    <lineage>
        <taxon>Eukaryota</taxon>
        <taxon>Metazoa</taxon>
        <taxon>Ecdysozoa</taxon>
        <taxon>Arthropoda</taxon>
        <taxon>Hexapoda</taxon>
        <taxon>Insecta</taxon>
        <taxon>Pterygota</taxon>
        <taxon>Neoptera</taxon>
        <taxon>Endopterygota</taxon>
        <taxon>Lepidoptera</taxon>
        <taxon>Glossata</taxon>
        <taxon>Ditrysia</taxon>
        <taxon>Papilionoidea</taxon>
        <taxon>Nymphalidae</taxon>
        <taxon>Satyrinae</taxon>
        <taxon>Satyrini</taxon>
        <taxon>Mycalesina</taxon>
        <taxon>Bicyclus</taxon>
    </lineage>
</organism>
<dbReference type="GO" id="GO:0022857">
    <property type="term" value="F:transmembrane transporter activity"/>
    <property type="evidence" value="ECO:0007669"/>
    <property type="project" value="InterPro"/>
</dbReference>
<feature type="domain" description="Major facilitator superfamily (MFS) profile" evidence="6">
    <location>
        <begin position="112"/>
        <end position="535"/>
    </location>
</feature>
<dbReference type="OrthoDB" id="3936150at2759"/>
<name>A0A6J1P953_BICAN</name>
<dbReference type="InterPro" id="IPR036259">
    <property type="entry name" value="MFS_trans_sf"/>
</dbReference>
<proteinExistence type="predicted"/>
<protein>
    <submittedName>
        <fullName evidence="8">Organic cation transporter protein-like</fullName>
    </submittedName>
</protein>
<evidence type="ECO:0000256" key="2">
    <source>
        <dbReference type="ARBA" id="ARBA00022692"/>
    </source>
</evidence>
<dbReference type="Pfam" id="PF00083">
    <property type="entry name" value="Sugar_tr"/>
    <property type="match status" value="1"/>
</dbReference>
<dbReference type="PANTHER" id="PTHR24064">
    <property type="entry name" value="SOLUTE CARRIER FAMILY 22 MEMBER"/>
    <property type="match status" value="1"/>
</dbReference>
<feature type="transmembrane region" description="Helical" evidence="5">
    <location>
        <begin position="514"/>
        <end position="531"/>
    </location>
</feature>
<dbReference type="SUPFAM" id="SSF103473">
    <property type="entry name" value="MFS general substrate transporter"/>
    <property type="match status" value="1"/>
</dbReference>
<feature type="transmembrane region" description="Helical" evidence="5">
    <location>
        <begin position="451"/>
        <end position="471"/>
    </location>
</feature>
<dbReference type="KEGG" id="bany:112057952"/>
<feature type="transmembrane region" description="Helical" evidence="5">
    <location>
        <begin position="420"/>
        <end position="439"/>
    </location>
</feature>
<accession>A0A6J1P953</accession>
<feature type="transmembrane region" description="Helical" evidence="5">
    <location>
        <begin position="483"/>
        <end position="502"/>
    </location>
</feature>
<keyword evidence="2 5" id="KW-0812">Transmembrane</keyword>